<reference evidence="1 2" key="1">
    <citation type="submission" date="2020-11" db="EMBL/GenBank/DDBJ databases">
        <authorList>
            <person name="Sun Q."/>
        </authorList>
    </citation>
    <scope>NUCLEOTIDE SEQUENCE [LARGE SCALE GENOMIC DNA]</scope>
    <source>
        <strain evidence="1 2">P8398</strain>
    </source>
</reference>
<dbReference type="RefSeq" id="WP_206089164.1">
    <property type="nucleotide sequence ID" value="NZ_CP065053.1"/>
</dbReference>
<accession>A0AA49A856</accession>
<dbReference type="EMBL" id="CP065053">
    <property type="protein sequence ID" value="QPI49487.1"/>
    <property type="molecule type" value="Genomic_DNA"/>
</dbReference>
<sequence length="74" mass="8510">MKDMSRALRRHHAVRLKRARRFYSGIDNATDPRRHGILLHTPAVCSCWMCGNPRPYIGPTIAELLHMVKLAEES</sequence>
<dbReference type="Proteomes" id="UP000662888">
    <property type="component" value="Chromosome"/>
</dbReference>
<evidence type="ECO:0000313" key="1">
    <source>
        <dbReference type="EMBL" id="QPI49487.1"/>
    </source>
</evidence>
<organism evidence="1 2">
    <name type="scientific">Massilia antarctica</name>
    <dbReference type="NCBI Taxonomy" id="2765360"/>
    <lineage>
        <taxon>Bacteria</taxon>
        <taxon>Pseudomonadati</taxon>
        <taxon>Pseudomonadota</taxon>
        <taxon>Betaproteobacteria</taxon>
        <taxon>Burkholderiales</taxon>
        <taxon>Oxalobacteraceae</taxon>
        <taxon>Telluria group</taxon>
        <taxon>Massilia</taxon>
    </lineage>
</organism>
<proteinExistence type="predicted"/>
<evidence type="ECO:0000313" key="2">
    <source>
        <dbReference type="Proteomes" id="UP000662888"/>
    </source>
</evidence>
<name>A0AA49A856_9BURK</name>
<gene>
    <name evidence="1" type="ORF">IV454_29305</name>
</gene>
<protein>
    <submittedName>
        <fullName evidence="1">Uncharacterized protein</fullName>
    </submittedName>
</protein>
<keyword evidence="2" id="KW-1185">Reference proteome</keyword>